<name>A0A834EMF4_9CHIR</name>
<reference evidence="1 2" key="1">
    <citation type="journal article" date="2020" name="Nature">
        <title>Six reference-quality genomes reveal evolution of bat adaptations.</title>
        <authorList>
            <person name="Jebb D."/>
            <person name="Huang Z."/>
            <person name="Pippel M."/>
            <person name="Hughes G.M."/>
            <person name="Lavrichenko K."/>
            <person name="Devanna P."/>
            <person name="Winkler S."/>
            <person name="Jermiin L.S."/>
            <person name="Skirmuntt E.C."/>
            <person name="Katzourakis A."/>
            <person name="Burkitt-Gray L."/>
            <person name="Ray D.A."/>
            <person name="Sullivan K.A.M."/>
            <person name="Roscito J.G."/>
            <person name="Kirilenko B.M."/>
            <person name="Davalos L.M."/>
            <person name="Corthals A.P."/>
            <person name="Power M.L."/>
            <person name="Jones G."/>
            <person name="Ransome R.D."/>
            <person name="Dechmann D.K.N."/>
            <person name="Locatelli A.G."/>
            <person name="Puechmaille S.J."/>
            <person name="Fedrigo O."/>
            <person name="Jarvis E.D."/>
            <person name="Hiller M."/>
            <person name="Vernes S.C."/>
            <person name="Myers E.W."/>
            <person name="Teeling E.C."/>
        </authorList>
    </citation>
    <scope>NUCLEOTIDE SEQUENCE [LARGE SCALE GENOMIC DNA]</scope>
    <source>
        <strain evidence="1">Bat1K_MPI-CBG_1</strain>
    </source>
</reference>
<dbReference type="EMBL" id="JABVXQ010000003">
    <property type="protein sequence ID" value="KAF6119557.1"/>
    <property type="molecule type" value="Genomic_DNA"/>
</dbReference>
<dbReference type="Proteomes" id="UP000664940">
    <property type="component" value="Unassembled WGS sequence"/>
</dbReference>
<protein>
    <submittedName>
        <fullName evidence="1">Uncharacterized protein</fullName>
    </submittedName>
</protein>
<sequence>MGLALGRVGTPVWSTPSSLFAGLCGVAAGRPRGICIDGPRTRWGCGLPQPQPPPVACLSFPCTRQRPKGRNVHSASLSVCLSSPRPCPPGAFSFQGCLQPPSLRCVRAWGLRSFCLAQIHILFSSLCNNPCSWWSRGELRPEGEAEAASSGKPLAWLCRCDYRTPSRCTVSTV</sequence>
<comment type="caution">
    <text evidence="1">The sequence shown here is derived from an EMBL/GenBank/DDBJ whole genome shotgun (WGS) entry which is preliminary data.</text>
</comment>
<gene>
    <name evidence="1" type="ORF">HJG60_010043</name>
</gene>
<dbReference type="AlphaFoldDB" id="A0A834EMF4"/>
<accession>A0A834EMF4</accession>
<evidence type="ECO:0000313" key="1">
    <source>
        <dbReference type="EMBL" id="KAF6119557.1"/>
    </source>
</evidence>
<evidence type="ECO:0000313" key="2">
    <source>
        <dbReference type="Proteomes" id="UP000664940"/>
    </source>
</evidence>
<organism evidence="1 2">
    <name type="scientific">Phyllostomus discolor</name>
    <name type="common">pale spear-nosed bat</name>
    <dbReference type="NCBI Taxonomy" id="89673"/>
    <lineage>
        <taxon>Eukaryota</taxon>
        <taxon>Metazoa</taxon>
        <taxon>Chordata</taxon>
        <taxon>Craniata</taxon>
        <taxon>Vertebrata</taxon>
        <taxon>Euteleostomi</taxon>
        <taxon>Mammalia</taxon>
        <taxon>Eutheria</taxon>
        <taxon>Laurasiatheria</taxon>
        <taxon>Chiroptera</taxon>
        <taxon>Yangochiroptera</taxon>
        <taxon>Phyllostomidae</taxon>
        <taxon>Phyllostominae</taxon>
        <taxon>Phyllostomus</taxon>
    </lineage>
</organism>
<proteinExistence type="predicted"/>